<keyword evidence="2" id="KW-0732">Signal</keyword>
<feature type="region of interest" description="Disordered" evidence="1">
    <location>
        <begin position="210"/>
        <end position="234"/>
    </location>
</feature>
<keyword evidence="4" id="KW-1185">Reference proteome</keyword>
<feature type="compositionally biased region" description="Polar residues" evidence="1">
    <location>
        <begin position="225"/>
        <end position="234"/>
    </location>
</feature>
<accession>A0AA38J1C9</accession>
<protein>
    <submittedName>
        <fullName evidence="3">Uncharacterized protein</fullName>
    </submittedName>
</protein>
<feature type="chain" id="PRO_5041426689" evidence="2">
    <location>
        <begin position="22"/>
        <end position="234"/>
    </location>
</feature>
<dbReference type="EMBL" id="JALNTZ010000002">
    <property type="protein sequence ID" value="KAJ3662834.1"/>
    <property type="molecule type" value="Genomic_DNA"/>
</dbReference>
<proteinExistence type="predicted"/>
<feature type="signal peptide" evidence="2">
    <location>
        <begin position="1"/>
        <end position="21"/>
    </location>
</feature>
<evidence type="ECO:0000313" key="4">
    <source>
        <dbReference type="Proteomes" id="UP001168821"/>
    </source>
</evidence>
<comment type="caution">
    <text evidence="3">The sequence shown here is derived from an EMBL/GenBank/DDBJ whole genome shotgun (WGS) entry which is preliminary data.</text>
</comment>
<organism evidence="3 4">
    <name type="scientific">Zophobas morio</name>
    <dbReference type="NCBI Taxonomy" id="2755281"/>
    <lineage>
        <taxon>Eukaryota</taxon>
        <taxon>Metazoa</taxon>
        <taxon>Ecdysozoa</taxon>
        <taxon>Arthropoda</taxon>
        <taxon>Hexapoda</taxon>
        <taxon>Insecta</taxon>
        <taxon>Pterygota</taxon>
        <taxon>Neoptera</taxon>
        <taxon>Endopterygota</taxon>
        <taxon>Coleoptera</taxon>
        <taxon>Polyphaga</taxon>
        <taxon>Cucujiformia</taxon>
        <taxon>Tenebrionidae</taxon>
        <taxon>Zophobas</taxon>
    </lineage>
</organism>
<dbReference type="Proteomes" id="UP001168821">
    <property type="component" value="Unassembled WGS sequence"/>
</dbReference>
<evidence type="ECO:0000256" key="1">
    <source>
        <dbReference type="SAM" id="MobiDB-lite"/>
    </source>
</evidence>
<reference evidence="3" key="1">
    <citation type="journal article" date="2023" name="G3 (Bethesda)">
        <title>Whole genome assemblies of Zophobas morio and Tenebrio molitor.</title>
        <authorList>
            <person name="Kaur S."/>
            <person name="Stinson S.A."/>
            <person name="diCenzo G.C."/>
        </authorList>
    </citation>
    <scope>NUCLEOTIDE SEQUENCE</scope>
    <source>
        <strain evidence="3">QUZm001</strain>
    </source>
</reference>
<sequence>MLKFVNLLCLLFIYFNNSTISTTEELRGRGRLFRNTYTKVVTVSQVTTSLIPSSCVRVEATLPPCRNVRYLKFPQLPTFSINRPTQVTTTNESAVETTPLGWGEYFGLYAPTVTVTTTDLHISTVQDPSVVVTFVVKGCRPLKLPMDLDRCPQEQPLSIEEALQTSTVSPVVNTAALLPTKTMSGLQPESTAVFNGLDLPEEPKVQENSNLLEPSMDEVRENGPVQPTETLVNT</sequence>
<name>A0AA38J1C9_9CUCU</name>
<dbReference type="AlphaFoldDB" id="A0AA38J1C9"/>
<gene>
    <name evidence="3" type="ORF">Zmor_007159</name>
</gene>
<evidence type="ECO:0000313" key="3">
    <source>
        <dbReference type="EMBL" id="KAJ3662834.1"/>
    </source>
</evidence>
<evidence type="ECO:0000256" key="2">
    <source>
        <dbReference type="SAM" id="SignalP"/>
    </source>
</evidence>